<sequence length="698" mass="79902">MRDLTEIAELCQISPVGKLLPSALYIHRSALQALDRVLQEYERSARIGDVSEATLIKFSTDKPTISYLFYPDFDTDPHPALTRSVIVDTKTLQVSDRDYRDSGNPPILHRKETFVTPDYPLHAEFASLTAMEEALGLLDRSRYIGTRYEWQQRLQQYRIDFEGHRLICPLGGDRGRSLVIDRHKAALARKSLSRPARLAMEMGLFPEGTTFFDYGCGYGGDIDRIAEKGYESAGWDPYYRPDSPRVGADVVNLGYVINVIEDRRERQEALTKAWELTRQVLIVSAQVLIDDSERGLVAYEDGIITRRNTFQKYYQQEELKQYIDTILGVDSIPIALGIYVVFRDPERAEAFRLSRFRSRATTPRIKTHLKRFEDYEELLAPLMEFYTRRGRLPATGELAIEGEIKAEFGTFRRAFQVILQVTEAAEWEAIADKRRQDLILYLALSHFSGCPAVQELSRVMREDLKALFGSYRNARAIAGEALMTAGDMDSIDLACRNSPVGKYSRRSLTVHISALDRLPMLLRLYEGCASQVIGRLDDANVIRLSSRKPRISYLYFPDFDTNPHPVLQTAMDIYLGSVGVGYRDYAEDDNPPILHEKDRLVTSDYPLYEKFARLSKQEREWGLLEDEKAIDRLKGWEKCLADHCATLKGYHLRWREDADPYRVKILKSQIYARRNREKSEKAGGRSQEAEGGFGEGES</sequence>
<dbReference type="NCBIfam" id="TIGR04096">
    <property type="entry name" value="dnd_rel_methyl"/>
    <property type="match status" value="2"/>
</dbReference>
<organism evidence="2 3">
    <name type="scientific">Pannus brasiliensis CCIBt3594</name>
    <dbReference type="NCBI Taxonomy" id="1427578"/>
    <lineage>
        <taxon>Bacteria</taxon>
        <taxon>Bacillati</taxon>
        <taxon>Cyanobacteriota</taxon>
        <taxon>Cyanophyceae</taxon>
        <taxon>Oscillatoriophycideae</taxon>
        <taxon>Chroococcales</taxon>
        <taxon>Microcystaceae</taxon>
        <taxon>Pannus</taxon>
    </lineage>
</organism>
<accession>A0AAW9QUA6</accession>
<gene>
    <name evidence="2" type="ORF">V0288_03400</name>
</gene>
<keyword evidence="2" id="KW-0489">Methyltransferase</keyword>
<feature type="region of interest" description="Disordered" evidence="1">
    <location>
        <begin position="674"/>
        <end position="698"/>
    </location>
</feature>
<evidence type="ECO:0000256" key="1">
    <source>
        <dbReference type="SAM" id="MobiDB-lite"/>
    </source>
</evidence>
<dbReference type="EMBL" id="JBAFSM010000004">
    <property type="protein sequence ID" value="MEG3436154.1"/>
    <property type="molecule type" value="Genomic_DNA"/>
</dbReference>
<name>A0AAW9QUA6_9CHRO</name>
<evidence type="ECO:0000313" key="3">
    <source>
        <dbReference type="Proteomes" id="UP001328733"/>
    </source>
</evidence>
<dbReference type="InterPro" id="IPR024019">
    <property type="entry name" value="CHP04096"/>
</dbReference>
<reference evidence="2 3" key="1">
    <citation type="submission" date="2024-01" db="EMBL/GenBank/DDBJ databases">
        <title>Genomic insights into the taxonomy and metabolism of the cyanobacterium Pannus brasiliensis CCIBt3594.</title>
        <authorList>
            <person name="Machado M."/>
            <person name="Botero N.B."/>
            <person name="Andreote A.P.D."/>
            <person name="Feitosa A.M.T."/>
            <person name="Popin R."/>
            <person name="Sivonen K."/>
            <person name="Fiore M.F."/>
        </authorList>
    </citation>
    <scope>NUCLEOTIDE SEQUENCE [LARGE SCALE GENOMIC DNA]</scope>
    <source>
        <strain evidence="2 3">CCIBt3594</strain>
    </source>
</reference>
<dbReference type="GO" id="GO:0032259">
    <property type="term" value="P:methylation"/>
    <property type="evidence" value="ECO:0007669"/>
    <property type="project" value="UniProtKB-KW"/>
</dbReference>
<keyword evidence="3" id="KW-1185">Reference proteome</keyword>
<dbReference type="AlphaFoldDB" id="A0AAW9QUA6"/>
<evidence type="ECO:0000313" key="2">
    <source>
        <dbReference type="EMBL" id="MEG3436154.1"/>
    </source>
</evidence>
<dbReference type="RefSeq" id="WP_332863608.1">
    <property type="nucleotide sequence ID" value="NZ_JBAFSM010000004.1"/>
</dbReference>
<dbReference type="Proteomes" id="UP001328733">
    <property type="component" value="Unassembled WGS sequence"/>
</dbReference>
<keyword evidence="2" id="KW-0808">Transferase</keyword>
<protein>
    <submittedName>
        <fullName evidence="2">DNA phosphorothioation-associated putative methyltransferase</fullName>
    </submittedName>
</protein>
<proteinExistence type="predicted"/>
<dbReference type="GO" id="GO:0008168">
    <property type="term" value="F:methyltransferase activity"/>
    <property type="evidence" value="ECO:0007669"/>
    <property type="project" value="UniProtKB-KW"/>
</dbReference>
<comment type="caution">
    <text evidence="2">The sequence shown here is derived from an EMBL/GenBank/DDBJ whole genome shotgun (WGS) entry which is preliminary data.</text>
</comment>